<accession>A0A7S8FD26</accession>
<dbReference type="EMBL" id="CP047423">
    <property type="protein sequence ID" value="QPD03623.1"/>
    <property type="molecule type" value="Genomic_DNA"/>
</dbReference>
<organism evidence="1 2">
    <name type="scientific">Candidatus Nitrospira kreftii</name>
    <dbReference type="NCBI Taxonomy" id="2652173"/>
    <lineage>
        <taxon>Bacteria</taxon>
        <taxon>Pseudomonadati</taxon>
        <taxon>Nitrospirota</taxon>
        <taxon>Nitrospiria</taxon>
        <taxon>Nitrospirales</taxon>
        <taxon>Nitrospiraceae</taxon>
        <taxon>Nitrospira</taxon>
    </lineage>
</organism>
<name>A0A7S8FD26_9BACT</name>
<dbReference type="SMART" id="SM00710">
    <property type="entry name" value="PbH1"/>
    <property type="match status" value="6"/>
</dbReference>
<dbReference type="AlphaFoldDB" id="A0A7S8FD26"/>
<dbReference type="InterPro" id="IPR012334">
    <property type="entry name" value="Pectin_lyas_fold"/>
</dbReference>
<sequence>MAVRSGKFWRRSGHWLCGTSVVFALFWSLEAQGVTYYVAPTGNDSNPGTLANPWRHPQACVTTRSPLVAGDTCLVLNGTYADTDGDGIVVYARTTAPSGTALKPITIKSETPLGARFVVPSRVDALNAGFRITVPYYIIEGFEIQGSPYTTGNSHHGITLTSGATGTVIRMNSIHDLGRTVCSNTRANSGITFHGVANVVIEHNSFHTIGRLRAGENGCVTIIFHHDHGIYAGETQNLTIRYNIFHDITRGYPIHIYREGGCTNIGLFIYNNVFADRSPTNRPTGQILLAHSLSNVHINNNIFYDPPKGYGIEFYHVGTIKDVVISHNLTNGAASVMINPSGKPSSGLTYAENMFNTHPKVINAEARDFRLTSKSPAIDRGTDVGLPFTGRAPDIGAFEFSEQEGNSPLRPEGLQIR</sequence>
<dbReference type="Proteomes" id="UP000593737">
    <property type="component" value="Chromosome"/>
</dbReference>
<evidence type="ECO:0008006" key="3">
    <source>
        <dbReference type="Google" id="ProtNLM"/>
    </source>
</evidence>
<evidence type="ECO:0000313" key="2">
    <source>
        <dbReference type="Proteomes" id="UP000593737"/>
    </source>
</evidence>
<dbReference type="InterPro" id="IPR011050">
    <property type="entry name" value="Pectin_lyase_fold/virulence"/>
</dbReference>
<gene>
    <name evidence="1" type="ORF">Nkreftii_001397</name>
</gene>
<dbReference type="SUPFAM" id="SSF51126">
    <property type="entry name" value="Pectin lyase-like"/>
    <property type="match status" value="1"/>
</dbReference>
<proteinExistence type="predicted"/>
<protein>
    <recommendedName>
        <fullName evidence="3">Right handed beta helix domain-containing protein</fullName>
    </recommendedName>
</protein>
<evidence type="ECO:0000313" key="1">
    <source>
        <dbReference type="EMBL" id="QPD03623.1"/>
    </source>
</evidence>
<dbReference type="Gene3D" id="2.160.20.10">
    <property type="entry name" value="Single-stranded right-handed beta-helix, Pectin lyase-like"/>
    <property type="match status" value="1"/>
</dbReference>
<dbReference type="KEGG" id="nkf:Nkreftii_001397"/>
<reference evidence="1 2" key="1">
    <citation type="journal article" date="2020" name="ISME J.">
        <title>Enrichment and physiological characterization of a novel comammox Nitrospira indicates ammonium inhibition of complete nitrification.</title>
        <authorList>
            <person name="Sakoula D."/>
            <person name="Koch H."/>
            <person name="Frank J."/>
            <person name="Jetten M.S.M."/>
            <person name="van Kessel M.A.H.J."/>
            <person name="Lucker S."/>
        </authorList>
    </citation>
    <scope>NUCLEOTIDE SEQUENCE [LARGE SCALE GENOMIC DNA]</scope>
    <source>
        <strain evidence="1">Comreactor17</strain>
    </source>
</reference>
<dbReference type="InterPro" id="IPR006626">
    <property type="entry name" value="PbH1"/>
</dbReference>